<dbReference type="PANTHER" id="PTHR38451:SF1">
    <property type="entry name" value="TRNA (ADENINE(22)-N(1))-METHYLTRANSFERASE"/>
    <property type="match status" value="1"/>
</dbReference>
<dbReference type="SUPFAM" id="SSF53335">
    <property type="entry name" value="S-adenosyl-L-methionine-dependent methyltransferases"/>
    <property type="match status" value="1"/>
</dbReference>
<dbReference type="PANTHER" id="PTHR38451">
    <property type="entry name" value="TRNA (ADENINE(22)-N(1))-METHYLTRANSFERASE"/>
    <property type="match status" value="1"/>
</dbReference>
<gene>
    <name evidence="1" type="ORF">SAMN05421804_101286</name>
</gene>
<protein>
    <submittedName>
        <fullName evidence="1">tRNA (Adenine22-N1)-methyltransferase</fullName>
    </submittedName>
</protein>
<dbReference type="Pfam" id="PF12847">
    <property type="entry name" value="Methyltransf_18"/>
    <property type="match status" value="1"/>
</dbReference>
<dbReference type="InterPro" id="IPR006901">
    <property type="entry name" value="TrmK"/>
</dbReference>
<evidence type="ECO:0000313" key="2">
    <source>
        <dbReference type="Proteomes" id="UP000183255"/>
    </source>
</evidence>
<dbReference type="EMBL" id="FNDZ01000001">
    <property type="protein sequence ID" value="SDH94443.1"/>
    <property type="molecule type" value="Genomic_DNA"/>
</dbReference>
<dbReference type="InterPro" id="IPR029063">
    <property type="entry name" value="SAM-dependent_MTases_sf"/>
</dbReference>
<dbReference type="Proteomes" id="UP000183255">
    <property type="component" value="Unassembled WGS sequence"/>
</dbReference>
<accession>A0A1G8GJ96</accession>
<dbReference type="GO" id="GO:0160105">
    <property type="term" value="F:tRNA (adenine(22)-N1)-methyltransferase activity"/>
    <property type="evidence" value="ECO:0007669"/>
    <property type="project" value="InterPro"/>
</dbReference>
<dbReference type="PIRSF" id="PIRSF018637">
    <property type="entry name" value="TrmK"/>
    <property type="match status" value="1"/>
</dbReference>
<keyword evidence="1" id="KW-0489">Methyltransferase</keyword>
<sequence>MDLSKRLQKVSEMVPMCHTVADVGTDHGFALISLLKKGKIKKGIASDNKAMPLEKARRNAEEEGQSEFMSFRLGNGFETLAPGEANGAILAGMGGILMVELLESARPVVDLFDFLLLQPAQNPEILRRYLYQNNFEIMDEDLVQEERRFYEYFLVRVSKKKMDPNPSICDYSIGNILLEKKHPLMKVYIESKIQELTVISEKIHGTTENAKIKMERLNHKMTELRRIRDEYLC</sequence>
<dbReference type="Gene3D" id="3.40.50.150">
    <property type="entry name" value="Vaccinia Virus protein VP39"/>
    <property type="match status" value="1"/>
</dbReference>
<dbReference type="RefSeq" id="WP_031573134.1">
    <property type="nucleotide sequence ID" value="NZ_DAMBCI010000041.1"/>
</dbReference>
<dbReference type="AlphaFoldDB" id="A0A1G8GJ96"/>
<evidence type="ECO:0000313" key="1">
    <source>
        <dbReference type="EMBL" id="SDH94443.1"/>
    </source>
</evidence>
<organism evidence="1 2">
    <name type="scientific">Proteiniclasticum ruminis</name>
    <dbReference type="NCBI Taxonomy" id="398199"/>
    <lineage>
        <taxon>Bacteria</taxon>
        <taxon>Bacillati</taxon>
        <taxon>Bacillota</taxon>
        <taxon>Clostridia</taxon>
        <taxon>Eubacteriales</taxon>
        <taxon>Clostridiaceae</taxon>
        <taxon>Proteiniclasticum</taxon>
    </lineage>
</organism>
<keyword evidence="1" id="KW-0808">Transferase</keyword>
<name>A0A1G8GJ96_9CLOT</name>
<reference evidence="1 2" key="1">
    <citation type="submission" date="2016-10" db="EMBL/GenBank/DDBJ databases">
        <authorList>
            <person name="de Groot N.N."/>
        </authorList>
    </citation>
    <scope>NUCLEOTIDE SEQUENCE [LARGE SCALE GENOMIC DNA]</scope>
    <source>
        <strain evidence="1 2">CGMCC 1.5058</strain>
    </source>
</reference>
<proteinExistence type="predicted"/>
<dbReference type="GO" id="GO:0032259">
    <property type="term" value="P:methylation"/>
    <property type="evidence" value="ECO:0007669"/>
    <property type="project" value="UniProtKB-KW"/>
</dbReference>